<keyword evidence="2" id="KW-0436">Ligase</keyword>
<evidence type="ECO:0000313" key="3">
    <source>
        <dbReference type="Proteomes" id="UP001358324"/>
    </source>
</evidence>
<name>A0ABU7WJ67_9GAMM</name>
<feature type="domain" description="RNA ligase" evidence="1">
    <location>
        <begin position="1"/>
        <end position="56"/>
    </location>
</feature>
<dbReference type="Gene3D" id="3.30.470.30">
    <property type="entry name" value="DNA ligase/mRNA capping enzyme"/>
    <property type="match status" value="1"/>
</dbReference>
<feature type="non-terminal residue" evidence="2">
    <location>
        <position position="1"/>
    </location>
</feature>
<dbReference type="RefSeq" id="WP_332079753.1">
    <property type="nucleotide sequence ID" value="NZ_JAZHBM010000049.1"/>
</dbReference>
<dbReference type="Pfam" id="PF09414">
    <property type="entry name" value="RNA_ligase"/>
    <property type="match status" value="1"/>
</dbReference>
<sequence length="85" mass="9755">VEEKLDGANLGFSLSSKKLLQIQNRGSYFEAPFTGQFSRLRTWLPLHEEQLIEGLSPNLIAFCWPEPCGVWRNNAPGFRQRIRHG</sequence>
<reference evidence="2 3" key="1">
    <citation type="submission" date="2024-01" db="EMBL/GenBank/DDBJ databases">
        <title>Novel species of the genus Luteimonas isolated from rivers.</title>
        <authorList>
            <person name="Lu H."/>
        </authorList>
    </citation>
    <scope>NUCLEOTIDE SEQUENCE [LARGE SCALE GENOMIC DNA]</scope>
    <source>
        <strain evidence="2 3">SMYT11W</strain>
    </source>
</reference>
<keyword evidence="3" id="KW-1185">Reference proteome</keyword>
<evidence type="ECO:0000313" key="2">
    <source>
        <dbReference type="EMBL" id="MEF3084017.1"/>
    </source>
</evidence>
<comment type="caution">
    <text evidence="2">The sequence shown here is derived from an EMBL/GenBank/DDBJ whole genome shotgun (WGS) entry which is preliminary data.</text>
</comment>
<dbReference type="EMBL" id="JAZHBM010000049">
    <property type="protein sequence ID" value="MEF3084017.1"/>
    <property type="molecule type" value="Genomic_DNA"/>
</dbReference>
<dbReference type="SUPFAM" id="SSF56091">
    <property type="entry name" value="DNA ligase/mRNA capping enzyme, catalytic domain"/>
    <property type="match status" value="1"/>
</dbReference>
<proteinExistence type="predicted"/>
<dbReference type="Proteomes" id="UP001358324">
    <property type="component" value="Unassembled WGS sequence"/>
</dbReference>
<gene>
    <name evidence="2" type="ORF">V3391_17640</name>
</gene>
<organism evidence="2 3">
    <name type="scientific">Luteimonas flava</name>
    <dbReference type="NCBI Taxonomy" id="3115822"/>
    <lineage>
        <taxon>Bacteria</taxon>
        <taxon>Pseudomonadati</taxon>
        <taxon>Pseudomonadota</taxon>
        <taxon>Gammaproteobacteria</taxon>
        <taxon>Lysobacterales</taxon>
        <taxon>Lysobacteraceae</taxon>
        <taxon>Luteimonas</taxon>
    </lineage>
</organism>
<evidence type="ECO:0000259" key="1">
    <source>
        <dbReference type="Pfam" id="PF09414"/>
    </source>
</evidence>
<protein>
    <submittedName>
        <fullName evidence="2">RNA ligase family protein</fullName>
    </submittedName>
</protein>
<accession>A0ABU7WJ67</accession>
<dbReference type="InterPro" id="IPR021122">
    <property type="entry name" value="RNA_ligase_dom_REL/Rnl2"/>
</dbReference>
<dbReference type="GO" id="GO:0016874">
    <property type="term" value="F:ligase activity"/>
    <property type="evidence" value="ECO:0007669"/>
    <property type="project" value="UniProtKB-KW"/>
</dbReference>